<evidence type="ECO:0000256" key="1">
    <source>
        <dbReference type="ARBA" id="ARBA00022801"/>
    </source>
</evidence>
<gene>
    <name evidence="3" type="ORF">E1263_01175</name>
</gene>
<keyword evidence="1 3" id="KW-0378">Hydrolase</keyword>
<protein>
    <submittedName>
        <fullName evidence="3">Alpha/beta hydrolase</fullName>
    </submittedName>
</protein>
<dbReference type="OrthoDB" id="9803828at2"/>
<dbReference type="InterPro" id="IPR050300">
    <property type="entry name" value="GDXG_lipolytic_enzyme"/>
</dbReference>
<dbReference type="GO" id="GO:0016787">
    <property type="term" value="F:hydrolase activity"/>
    <property type="evidence" value="ECO:0007669"/>
    <property type="project" value="UniProtKB-KW"/>
</dbReference>
<feature type="domain" description="BD-FAE-like" evidence="2">
    <location>
        <begin position="59"/>
        <end position="241"/>
    </location>
</feature>
<evidence type="ECO:0000313" key="4">
    <source>
        <dbReference type="Proteomes" id="UP000295124"/>
    </source>
</evidence>
<reference evidence="3 4" key="1">
    <citation type="submission" date="2019-03" db="EMBL/GenBank/DDBJ databases">
        <title>Draft genome sequences of novel Actinobacteria.</title>
        <authorList>
            <person name="Sahin N."/>
            <person name="Ay H."/>
            <person name="Saygin H."/>
        </authorList>
    </citation>
    <scope>NUCLEOTIDE SEQUENCE [LARGE SCALE GENOMIC DNA]</scope>
    <source>
        <strain evidence="3 4">JCM 13523</strain>
    </source>
</reference>
<dbReference type="RefSeq" id="WP_132164351.1">
    <property type="nucleotide sequence ID" value="NZ_SMKX01000002.1"/>
</dbReference>
<dbReference type="Proteomes" id="UP000295124">
    <property type="component" value="Unassembled WGS sequence"/>
</dbReference>
<evidence type="ECO:0000313" key="3">
    <source>
        <dbReference type="EMBL" id="TDD63267.1"/>
    </source>
</evidence>
<dbReference type="AlphaFoldDB" id="A0A4V2YQS5"/>
<comment type="caution">
    <text evidence="3">The sequence shown here is derived from an EMBL/GenBank/DDBJ whole genome shotgun (WGS) entry which is preliminary data.</text>
</comment>
<accession>A0A4V2YQS5</accession>
<dbReference type="SUPFAM" id="SSF53474">
    <property type="entry name" value="alpha/beta-Hydrolases"/>
    <property type="match status" value="1"/>
</dbReference>
<sequence length="285" mass="30345">MNLTLLLLTKLAKLRLSTIPAPETDPNSIAIDPDPAVQIRPGRSVHSTKGIRYDGKLRMDLLVPSGPGPHPVVLYLPGGGFVAARRQMASKQRAYVADAGFAVASIDYRTTSNGATYRDGLADVAAALRFLHAHAAEYHLDPMRIAVWGESAGGYLASMAATEPDNQFVAAVSMFGASDLSTLTDGFDIEAPDAIAAYVPDFCEGNPAGRVTDQTPPFLLLHGDDDRLIAPAQTAILHQALLAAGIESTRYVVRGAGHGTLSEHPAVWTSAALMDYVVDFFRAHL</sequence>
<dbReference type="EMBL" id="SMKX01000002">
    <property type="protein sequence ID" value="TDD63267.1"/>
    <property type="molecule type" value="Genomic_DNA"/>
</dbReference>
<keyword evidence="4" id="KW-1185">Reference proteome</keyword>
<dbReference type="PANTHER" id="PTHR48081:SF13">
    <property type="entry name" value="ALPHA_BETA HYDROLASE"/>
    <property type="match status" value="1"/>
</dbReference>
<dbReference type="PANTHER" id="PTHR48081">
    <property type="entry name" value="AB HYDROLASE SUPERFAMILY PROTEIN C4A8.06C"/>
    <property type="match status" value="1"/>
</dbReference>
<evidence type="ECO:0000259" key="2">
    <source>
        <dbReference type="Pfam" id="PF20434"/>
    </source>
</evidence>
<dbReference type="InterPro" id="IPR049492">
    <property type="entry name" value="BD-FAE-like_dom"/>
</dbReference>
<dbReference type="Gene3D" id="3.40.50.1820">
    <property type="entry name" value="alpha/beta hydrolase"/>
    <property type="match status" value="1"/>
</dbReference>
<organism evidence="3 4">
    <name type="scientific">Kribbella antibiotica</name>
    <dbReference type="NCBI Taxonomy" id="190195"/>
    <lineage>
        <taxon>Bacteria</taxon>
        <taxon>Bacillati</taxon>
        <taxon>Actinomycetota</taxon>
        <taxon>Actinomycetes</taxon>
        <taxon>Propionibacteriales</taxon>
        <taxon>Kribbellaceae</taxon>
        <taxon>Kribbella</taxon>
    </lineage>
</organism>
<dbReference type="InterPro" id="IPR029058">
    <property type="entry name" value="AB_hydrolase_fold"/>
</dbReference>
<dbReference type="Pfam" id="PF20434">
    <property type="entry name" value="BD-FAE"/>
    <property type="match status" value="1"/>
</dbReference>
<name>A0A4V2YQS5_9ACTN</name>
<proteinExistence type="predicted"/>